<dbReference type="Pfam" id="PF17926">
    <property type="entry name" value="TetR_C_21"/>
    <property type="match status" value="1"/>
</dbReference>
<reference evidence="5 6" key="1">
    <citation type="submission" date="2021-01" db="EMBL/GenBank/DDBJ databases">
        <title>Actinoplanes sp. nov. LDG1-06 isolated from lichen.</title>
        <authorList>
            <person name="Saeng-In P."/>
            <person name="Phongsopitanun W."/>
            <person name="Kanchanasin P."/>
            <person name="Yuki M."/>
            <person name="Kudo T."/>
            <person name="Ohkuma M."/>
            <person name="Tanasupawat S."/>
        </authorList>
    </citation>
    <scope>NUCLEOTIDE SEQUENCE [LARGE SCALE GENOMIC DNA]</scope>
    <source>
        <strain evidence="5 6">LDG1-06</strain>
    </source>
</reference>
<comment type="caution">
    <text evidence="5">The sequence shown here is derived from an EMBL/GenBank/DDBJ whole genome shotgun (WGS) entry which is preliminary data.</text>
</comment>
<dbReference type="SUPFAM" id="SSF48498">
    <property type="entry name" value="Tetracyclin repressor-like, C-terminal domain"/>
    <property type="match status" value="1"/>
</dbReference>
<dbReference type="Proteomes" id="UP000632138">
    <property type="component" value="Unassembled WGS sequence"/>
</dbReference>
<organism evidence="5 6">
    <name type="scientific">Paractinoplanes ovalisporus</name>
    <dbReference type="NCBI Taxonomy" id="2810368"/>
    <lineage>
        <taxon>Bacteria</taxon>
        <taxon>Bacillati</taxon>
        <taxon>Actinomycetota</taxon>
        <taxon>Actinomycetes</taxon>
        <taxon>Micromonosporales</taxon>
        <taxon>Micromonosporaceae</taxon>
        <taxon>Paractinoplanes</taxon>
    </lineage>
</organism>
<feature type="DNA-binding region" description="H-T-H motif" evidence="2">
    <location>
        <begin position="29"/>
        <end position="48"/>
    </location>
</feature>
<dbReference type="Pfam" id="PF00440">
    <property type="entry name" value="TetR_N"/>
    <property type="match status" value="1"/>
</dbReference>
<accession>A0ABS2A399</accession>
<dbReference type="PANTHER" id="PTHR30328:SF54">
    <property type="entry name" value="HTH-TYPE TRANSCRIPTIONAL REPRESSOR SCO4008"/>
    <property type="match status" value="1"/>
</dbReference>
<keyword evidence="1 2" id="KW-0238">DNA-binding</keyword>
<protein>
    <submittedName>
        <fullName evidence="5">TetR family transcriptional regulator</fullName>
    </submittedName>
</protein>
<dbReference type="PROSITE" id="PS50977">
    <property type="entry name" value="HTH_TETR_2"/>
    <property type="match status" value="1"/>
</dbReference>
<sequence>MAYDSAATRARLIDAAFDEFVERGLAGARVDRIAAAARANKQAIYAYFGSKDGLFDAVLAARLGVLADEAPFTPDDLVGYAVALFDALGDAPGVLRLTQWNRLERGDATPGEVESHRDKAREVQKALGLPDETRATDVLEIVIAMSMTWATMPAALRAATGKAPKSRREDHRTALIDAVSAVCRSFDRATVSGASGDQPRPRARTTRRR</sequence>
<dbReference type="Gene3D" id="1.10.357.10">
    <property type="entry name" value="Tetracycline Repressor, domain 2"/>
    <property type="match status" value="1"/>
</dbReference>
<gene>
    <name evidence="5" type="ORF">JIG36_01990</name>
</gene>
<dbReference type="InterPro" id="IPR050109">
    <property type="entry name" value="HTH-type_TetR-like_transc_reg"/>
</dbReference>
<dbReference type="PANTHER" id="PTHR30328">
    <property type="entry name" value="TRANSCRIPTIONAL REPRESSOR"/>
    <property type="match status" value="1"/>
</dbReference>
<evidence type="ECO:0000256" key="1">
    <source>
        <dbReference type="ARBA" id="ARBA00023125"/>
    </source>
</evidence>
<name>A0ABS2A399_9ACTN</name>
<keyword evidence="6" id="KW-1185">Reference proteome</keyword>
<dbReference type="SUPFAM" id="SSF46689">
    <property type="entry name" value="Homeodomain-like"/>
    <property type="match status" value="1"/>
</dbReference>
<dbReference type="InterPro" id="IPR009057">
    <property type="entry name" value="Homeodomain-like_sf"/>
</dbReference>
<dbReference type="InterPro" id="IPR036271">
    <property type="entry name" value="Tet_transcr_reg_TetR-rel_C_sf"/>
</dbReference>
<dbReference type="InterPro" id="IPR041467">
    <property type="entry name" value="Sco4008_C"/>
</dbReference>
<feature type="region of interest" description="Disordered" evidence="3">
    <location>
        <begin position="188"/>
        <end position="209"/>
    </location>
</feature>
<dbReference type="EMBL" id="JAENHP010000001">
    <property type="protein sequence ID" value="MBM2614326.1"/>
    <property type="molecule type" value="Genomic_DNA"/>
</dbReference>
<evidence type="ECO:0000259" key="4">
    <source>
        <dbReference type="PROSITE" id="PS50977"/>
    </source>
</evidence>
<evidence type="ECO:0000313" key="5">
    <source>
        <dbReference type="EMBL" id="MBM2614326.1"/>
    </source>
</evidence>
<dbReference type="PRINTS" id="PR00455">
    <property type="entry name" value="HTHTETR"/>
</dbReference>
<evidence type="ECO:0000313" key="6">
    <source>
        <dbReference type="Proteomes" id="UP000632138"/>
    </source>
</evidence>
<feature type="domain" description="HTH tetR-type" evidence="4">
    <location>
        <begin position="6"/>
        <end position="66"/>
    </location>
</feature>
<evidence type="ECO:0000256" key="2">
    <source>
        <dbReference type="PROSITE-ProRule" id="PRU00335"/>
    </source>
</evidence>
<proteinExistence type="predicted"/>
<evidence type="ECO:0000256" key="3">
    <source>
        <dbReference type="SAM" id="MobiDB-lite"/>
    </source>
</evidence>
<dbReference type="InterPro" id="IPR001647">
    <property type="entry name" value="HTH_TetR"/>
</dbReference>
<dbReference type="RefSeq" id="WP_203374227.1">
    <property type="nucleotide sequence ID" value="NZ_JAENHP010000001.1"/>
</dbReference>